<organism evidence="1 2">
    <name type="scientific">Brassica cretica</name>
    <name type="common">Mustard</name>
    <dbReference type="NCBI Taxonomy" id="69181"/>
    <lineage>
        <taxon>Eukaryota</taxon>
        <taxon>Viridiplantae</taxon>
        <taxon>Streptophyta</taxon>
        <taxon>Embryophyta</taxon>
        <taxon>Tracheophyta</taxon>
        <taxon>Spermatophyta</taxon>
        <taxon>Magnoliopsida</taxon>
        <taxon>eudicotyledons</taxon>
        <taxon>Gunneridae</taxon>
        <taxon>Pentapetalae</taxon>
        <taxon>rosids</taxon>
        <taxon>malvids</taxon>
        <taxon>Brassicales</taxon>
        <taxon>Brassicaceae</taxon>
        <taxon>Brassiceae</taxon>
        <taxon>Brassica</taxon>
    </lineage>
</organism>
<dbReference type="EMBL" id="QGKW02002228">
    <property type="protein sequence ID" value="KAF2539709.1"/>
    <property type="molecule type" value="Genomic_DNA"/>
</dbReference>
<comment type="caution">
    <text evidence="1">The sequence shown here is derived from an EMBL/GenBank/DDBJ whole genome shotgun (WGS) entry which is preliminary data.</text>
</comment>
<dbReference type="AlphaFoldDB" id="A0A8S9G393"/>
<reference evidence="1" key="1">
    <citation type="submission" date="2019-12" db="EMBL/GenBank/DDBJ databases">
        <title>Genome sequencing and annotation of Brassica cretica.</title>
        <authorList>
            <person name="Studholme D.J."/>
            <person name="Sarris P.F."/>
        </authorList>
    </citation>
    <scope>NUCLEOTIDE SEQUENCE</scope>
    <source>
        <strain evidence="1">PFS-001/15</strain>
        <tissue evidence="1">Leaf</tissue>
    </source>
</reference>
<proteinExistence type="predicted"/>
<dbReference type="Proteomes" id="UP000712281">
    <property type="component" value="Unassembled WGS sequence"/>
</dbReference>
<sequence length="124" mass="14021">MGASDSFFFCCCFLSDLEWSRERLVEAERREALAWTLREAIISSFRLMFSSLLRSYSVAIETSKNVCVLREGKFVLLHTNTDDLNGEGTTTICLKIGLESMYSTMEKVQSKLPSWSSVIINSGE</sequence>
<evidence type="ECO:0000313" key="1">
    <source>
        <dbReference type="EMBL" id="KAF2539709.1"/>
    </source>
</evidence>
<evidence type="ECO:0000313" key="2">
    <source>
        <dbReference type="Proteomes" id="UP000712281"/>
    </source>
</evidence>
<accession>A0A8S9G393</accession>
<gene>
    <name evidence="1" type="ORF">F2Q68_00019785</name>
</gene>
<protein>
    <submittedName>
        <fullName evidence="1">Uncharacterized protein</fullName>
    </submittedName>
</protein>
<name>A0A8S9G393_BRACR</name>